<evidence type="ECO:0000256" key="5">
    <source>
        <dbReference type="ARBA" id="ARBA00022741"/>
    </source>
</evidence>
<feature type="domain" description="PAS" evidence="13">
    <location>
        <begin position="163"/>
        <end position="207"/>
    </location>
</feature>
<evidence type="ECO:0000256" key="4">
    <source>
        <dbReference type="ARBA" id="ARBA00022679"/>
    </source>
</evidence>
<accession>A0A7X6DS52</accession>
<dbReference type="SMART" id="SM00086">
    <property type="entry name" value="PAC"/>
    <property type="match status" value="2"/>
</dbReference>
<keyword evidence="6" id="KW-0418">Kinase</keyword>
<evidence type="ECO:0000256" key="9">
    <source>
        <dbReference type="PROSITE-ProRule" id="PRU00169"/>
    </source>
</evidence>
<evidence type="ECO:0000313" key="16">
    <source>
        <dbReference type="Proteomes" id="UP000534783"/>
    </source>
</evidence>
<dbReference type="EMBL" id="VTOW01000003">
    <property type="protein sequence ID" value="NKE72380.1"/>
    <property type="molecule type" value="Genomic_DNA"/>
</dbReference>
<dbReference type="CDD" id="cd00082">
    <property type="entry name" value="HisKA"/>
    <property type="match status" value="1"/>
</dbReference>
<keyword evidence="10" id="KW-0175">Coiled coil</keyword>
<keyword evidence="7" id="KW-0067">ATP-binding</keyword>
<dbReference type="InterPro" id="IPR011006">
    <property type="entry name" value="CheY-like_superfamily"/>
</dbReference>
<evidence type="ECO:0000256" key="1">
    <source>
        <dbReference type="ARBA" id="ARBA00000085"/>
    </source>
</evidence>
<dbReference type="PROSITE" id="PS50113">
    <property type="entry name" value="PAC"/>
    <property type="match status" value="2"/>
</dbReference>
<dbReference type="NCBIfam" id="TIGR00229">
    <property type="entry name" value="sensory_box"/>
    <property type="match status" value="2"/>
</dbReference>
<dbReference type="InterPro" id="IPR005467">
    <property type="entry name" value="His_kinase_dom"/>
</dbReference>
<dbReference type="InterPro" id="IPR003661">
    <property type="entry name" value="HisK_dim/P_dom"/>
</dbReference>
<dbReference type="EC" id="2.7.13.3" evidence="2"/>
<feature type="domain" description="PAC" evidence="14">
    <location>
        <begin position="114"/>
        <end position="166"/>
    </location>
</feature>
<dbReference type="InterPro" id="IPR000014">
    <property type="entry name" value="PAS"/>
</dbReference>
<dbReference type="Gene3D" id="3.30.450.20">
    <property type="entry name" value="PAS domain"/>
    <property type="match status" value="2"/>
</dbReference>
<evidence type="ECO:0000256" key="3">
    <source>
        <dbReference type="ARBA" id="ARBA00022553"/>
    </source>
</evidence>
<evidence type="ECO:0000256" key="8">
    <source>
        <dbReference type="ARBA" id="ARBA00023012"/>
    </source>
</evidence>
<dbReference type="Gene3D" id="3.30.565.10">
    <property type="entry name" value="Histidine kinase-like ATPase, C-terminal domain"/>
    <property type="match status" value="1"/>
</dbReference>
<keyword evidence="4" id="KW-0808">Transferase</keyword>
<dbReference type="Pfam" id="PF13426">
    <property type="entry name" value="PAS_9"/>
    <property type="match status" value="1"/>
</dbReference>
<proteinExistence type="predicted"/>
<dbReference type="Proteomes" id="UP000534783">
    <property type="component" value="Unassembled WGS sequence"/>
</dbReference>
<dbReference type="SUPFAM" id="SSF55785">
    <property type="entry name" value="PYP-like sensor domain (PAS domain)"/>
    <property type="match status" value="2"/>
</dbReference>
<dbReference type="SUPFAM" id="SSF47384">
    <property type="entry name" value="Homodimeric domain of signal transducing histidine kinase"/>
    <property type="match status" value="1"/>
</dbReference>
<evidence type="ECO:0000259" key="12">
    <source>
        <dbReference type="PROSITE" id="PS50110"/>
    </source>
</evidence>
<dbReference type="CDD" id="cd00130">
    <property type="entry name" value="PAS"/>
    <property type="match status" value="2"/>
</dbReference>
<evidence type="ECO:0000259" key="14">
    <source>
        <dbReference type="PROSITE" id="PS50113"/>
    </source>
</evidence>
<dbReference type="GO" id="GO:0000155">
    <property type="term" value="F:phosphorelay sensor kinase activity"/>
    <property type="evidence" value="ECO:0007669"/>
    <property type="project" value="InterPro"/>
</dbReference>
<feature type="domain" description="Response regulatory" evidence="12">
    <location>
        <begin position="554"/>
        <end position="666"/>
    </location>
</feature>
<gene>
    <name evidence="15" type="ORF">MNODULE_16640</name>
</gene>
<dbReference type="InterPro" id="IPR035965">
    <property type="entry name" value="PAS-like_dom_sf"/>
</dbReference>
<keyword evidence="8" id="KW-0902">Two-component regulatory system</keyword>
<dbReference type="InterPro" id="IPR036890">
    <property type="entry name" value="HATPase_C_sf"/>
</dbReference>
<reference evidence="15 16" key="1">
    <citation type="journal article" date="2020" name="Nature">
        <title>Bacterial chemolithoautotrophy via manganese oxidation.</title>
        <authorList>
            <person name="Yu H."/>
            <person name="Leadbetter J.R."/>
        </authorList>
    </citation>
    <scope>NUCLEOTIDE SEQUENCE [LARGE SCALE GENOMIC DNA]</scope>
    <source>
        <strain evidence="15 16">Mn-1</strain>
    </source>
</reference>
<dbReference type="PANTHER" id="PTHR43065">
    <property type="entry name" value="SENSOR HISTIDINE KINASE"/>
    <property type="match status" value="1"/>
</dbReference>
<dbReference type="SMART" id="SM00387">
    <property type="entry name" value="HATPase_c"/>
    <property type="match status" value="1"/>
</dbReference>
<feature type="modified residue" description="4-aspartylphosphate" evidence="9">
    <location>
        <position position="605"/>
    </location>
</feature>
<evidence type="ECO:0000259" key="11">
    <source>
        <dbReference type="PROSITE" id="PS50109"/>
    </source>
</evidence>
<name>A0A7X6DS52_9BACT</name>
<keyword evidence="3 9" id="KW-0597">Phosphoprotein</keyword>
<evidence type="ECO:0000256" key="6">
    <source>
        <dbReference type="ARBA" id="ARBA00022777"/>
    </source>
</evidence>
<comment type="caution">
    <text evidence="15">The sequence shown here is derived from an EMBL/GenBank/DDBJ whole genome shotgun (WGS) entry which is preliminary data.</text>
</comment>
<dbReference type="SMART" id="SM00388">
    <property type="entry name" value="HisKA"/>
    <property type="match status" value="1"/>
</dbReference>
<dbReference type="PRINTS" id="PR00344">
    <property type="entry name" value="BCTRLSENSOR"/>
</dbReference>
<dbReference type="Pfam" id="PF00512">
    <property type="entry name" value="HisKA"/>
    <property type="match status" value="1"/>
</dbReference>
<dbReference type="Pfam" id="PF00072">
    <property type="entry name" value="Response_reg"/>
    <property type="match status" value="1"/>
</dbReference>
<evidence type="ECO:0000313" key="15">
    <source>
        <dbReference type="EMBL" id="NKE72380.1"/>
    </source>
</evidence>
<feature type="domain" description="Histidine kinase" evidence="11">
    <location>
        <begin position="296"/>
        <end position="533"/>
    </location>
</feature>
<dbReference type="SMART" id="SM00448">
    <property type="entry name" value="REC"/>
    <property type="match status" value="1"/>
</dbReference>
<sequence length="669" mass="76024">MNEDLEQRVVERTRALAAANEALQKEVAERRRAEDALRLSEERFRKAFDRAPIGMTLTGLDGRWIEVNHAFCQMVGYSEQELVGMNFRAIMNLDDLDANLKGFRELLNREKDPFKMEKRFFHKDGHTVWVSVSATVVRDPDGEPLYFVAQLEDLTERKQAKEALQRFQFSMEHAPDAVFFMTREAGFSYVNEQACRSLGYTRDELLSLKLWDIDPVFSKERWEEIIQNRIDTVHTETLHRRKDGVFFPVEVSARHLWHGDDEFHVAFVRDISERKQIEEQLRHAQKLEAVGQLTGGVAHEFNNLLTAITGSLALILEQLPAGSELFGLVDVAQKAACRGAGLTQQLLSFSRRSPVDQRPQDLGKEAKEAVHLLRQAIDRQIQIEMKVDPGLWLILADAGQMNQLIMNLCVNARDALMERMERRTNVPTPPGWEPCILIRVENIEVDDAHCRIYPNAKRGRYVRLTVSDNGSGIDEAIRHRIFEPFFTTKEIGRGTGLGLSAVYGIVAEHQGWIELQSAKEEGTTFRIYFPQTEQSPLSRQTLSSERPATEGGKTILLVDDEEAIRLLGKTILECKGYKVLTAGNGLETLALLSGKKKEIDLVILDLTMPHLSGEEVLRQLDQIGPSLKIIVSSGHRTEDASYFKKISYLPKPYRPDDLLRTVAEVLRQA</sequence>
<dbReference type="SUPFAM" id="SSF55874">
    <property type="entry name" value="ATPase domain of HSP90 chaperone/DNA topoisomerase II/histidine kinase"/>
    <property type="match status" value="1"/>
</dbReference>
<keyword evidence="5" id="KW-0547">Nucleotide-binding</keyword>
<dbReference type="InterPro" id="IPR003594">
    <property type="entry name" value="HATPase_dom"/>
</dbReference>
<dbReference type="Pfam" id="PF08447">
    <property type="entry name" value="PAS_3"/>
    <property type="match status" value="1"/>
</dbReference>
<dbReference type="PROSITE" id="PS50112">
    <property type="entry name" value="PAS"/>
    <property type="match status" value="2"/>
</dbReference>
<evidence type="ECO:0000256" key="2">
    <source>
        <dbReference type="ARBA" id="ARBA00012438"/>
    </source>
</evidence>
<comment type="catalytic activity">
    <reaction evidence="1">
        <text>ATP + protein L-histidine = ADP + protein N-phospho-L-histidine.</text>
        <dbReference type="EC" id="2.7.13.3"/>
    </reaction>
</comment>
<feature type="domain" description="PAS" evidence="13">
    <location>
        <begin position="40"/>
        <end position="110"/>
    </location>
</feature>
<dbReference type="PROSITE" id="PS50109">
    <property type="entry name" value="HIS_KIN"/>
    <property type="match status" value="1"/>
</dbReference>
<feature type="domain" description="PAC" evidence="14">
    <location>
        <begin position="233"/>
        <end position="283"/>
    </location>
</feature>
<evidence type="ECO:0000259" key="13">
    <source>
        <dbReference type="PROSITE" id="PS50112"/>
    </source>
</evidence>
<dbReference type="Pfam" id="PF02518">
    <property type="entry name" value="HATPase_c"/>
    <property type="match status" value="1"/>
</dbReference>
<dbReference type="InterPro" id="IPR001789">
    <property type="entry name" value="Sig_transdc_resp-reg_receiver"/>
</dbReference>
<organism evidence="15 16">
    <name type="scientific">Candidatus Manganitrophus noduliformans</name>
    <dbReference type="NCBI Taxonomy" id="2606439"/>
    <lineage>
        <taxon>Bacteria</taxon>
        <taxon>Pseudomonadati</taxon>
        <taxon>Nitrospirota</taxon>
        <taxon>Nitrospiria</taxon>
        <taxon>Candidatus Troglogloeales</taxon>
        <taxon>Candidatus Manganitrophaceae</taxon>
        <taxon>Candidatus Manganitrophus</taxon>
    </lineage>
</organism>
<dbReference type="Gene3D" id="1.10.287.130">
    <property type="match status" value="1"/>
</dbReference>
<evidence type="ECO:0000256" key="10">
    <source>
        <dbReference type="SAM" id="Coils"/>
    </source>
</evidence>
<dbReference type="RefSeq" id="WP_168061954.1">
    <property type="nucleotide sequence ID" value="NZ_VTOW01000003.1"/>
</dbReference>
<dbReference type="GO" id="GO:0005524">
    <property type="term" value="F:ATP binding"/>
    <property type="evidence" value="ECO:0007669"/>
    <property type="project" value="UniProtKB-KW"/>
</dbReference>
<dbReference type="InterPro" id="IPR036097">
    <property type="entry name" value="HisK_dim/P_sf"/>
</dbReference>
<dbReference type="InterPro" id="IPR013655">
    <property type="entry name" value="PAS_fold_3"/>
</dbReference>
<dbReference type="AlphaFoldDB" id="A0A7X6DS52"/>
<dbReference type="InterPro" id="IPR000700">
    <property type="entry name" value="PAS-assoc_C"/>
</dbReference>
<evidence type="ECO:0000256" key="7">
    <source>
        <dbReference type="ARBA" id="ARBA00022840"/>
    </source>
</evidence>
<keyword evidence="16" id="KW-1185">Reference proteome</keyword>
<dbReference type="SUPFAM" id="SSF52172">
    <property type="entry name" value="CheY-like"/>
    <property type="match status" value="1"/>
</dbReference>
<dbReference type="InterPro" id="IPR001610">
    <property type="entry name" value="PAC"/>
</dbReference>
<dbReference type="InterPro" id="IPR004358">
    <property type="entry name" value="Sig_transdc_His_kin-like_C"/>
</dbReference>
<protein>
    <recommendedName>
        <fullName evidence="2">histidine kinase</fullName>
        <ecNumber evidence="2">2.7.13.3</ecNumber>
    </recommendedName>
</protein>
<dbReference type="PROSITE" id="PS50110">
    <property type="entry name" value="RESPONSE_REGULATORY"/>
    <property type="match status" value="1"/>
</dbReference>
<dbReference type="PANTHER" id="PTHR43065:SF46">
    <property type="entry name" value="C4-DICARBOXYLATE TRANSPORT SENSOR PROTEIN DCTB"/>
    <property type="match status" value="1"/>
</dbReference>
<dbReference type="SMART" id="SM00091">
    <property type="entry name" value="PAS"/>
    <property type="match status" value="2"/>
</dbReference>
<feature type="coiled-coil region" evidence="10">
    <location>
        <begin position="2"/>
        <end position="43"/>
    </location>
</feature>
<dbReference type="Gene3D" id="3.40.50.2300">
    <property type="match status" value="1"/>
</dbReference>